<feature type="signal peptide" evidence="1">
    <location>
        <begin position="1"/>
        <end position="22"/>
    </location>
</feature>
<name>A0ABR3BKR3_9TREE</name>
<sequence length="328" mass="34490">MYSSVIVTLLFGALLSFPVIYANSPWLGCVLTTSVTAVGSVSSRQSSSGVCSTYCAGRNYPYAYYIGGVLLGKNCYCGSEDNIISPANYVAPSTSLTTDCLAILQAGVFDTSSTFSYTGCYAPSGLLSAIINTVTGVLGTTVSSPRACFQMCANTPAAYYTPYLLGLSTLTPRYGCVCGDETVVSGAPTLCGLGQFYAYSHSAAAAASALPKRKRAHERILAQERSEMIKERNWDCPTGMQACNIAGVANSWECIDAITELESCGGCTYGDYNANGNSSEPTGVDCTALAGVLRGSVTCSHGKCEAFACKRGWALRDGECVKTFTFQL</sequence>
<organism evidence="3 4">
    <name type="scientific">Cryptococcus tetragattii IND107</name>
    <dbReference type="NCBI Taxonomy" id="1296105"/>
    <lineage>
        <taxon>Eukaryota</taxon>
        <taxon>Fungi</taxon>
        <taxon>Dikarya</taxon>
        <taxon>Basidiomycota</taxon>
        <taxon>Agaricomycotina</taxon>
        <taxon>Tremellomycetes</taxon>
        <taxon>Tremellales</taxon>
        <taxon>Cryptococcaceae</taxon>
        <taxon>Cryptococcus</taxon>
        <taxon>Cryptococcus gattii species complex</taxon>
    </lineage>
</organism>
<keyword evidence="4" id="KW-1185">Reference proteome</keyword>
<dbReference type="InterPro" id="IPR048661">
    <property type="entry name" value="CPL1-like"/>
</dbReference>
<evidence type="ECO:0000313" key="3">
    <source>
        <dbReference type="EMBL" id="KAL0242001.1"/>
    </source>
</evidence>
<dbReference type="Pfam" id="PF21671">
    <property type="entry name" value="CPL1-like"/>
    <property type="match status" value="1"/>
</dbReference>
<protein>
    <recommendedName>
        <fullName evidence="2">Protein CPL1-like domain-containing protein</fullName>
    </recommendedName>
</protein>
<dbReference type="PANTHER" id="PTHR35192:SF2">
    <property type="entry name" value="APPLE DOMAIN-CONTAINING PROTEIN"/>
    <property type="match status" value="1"/>
</dbReference>
<dbReference type="InterPro" id="IPR038955">
    <property type="entry name" value="PriA/CPL1_fungi"/>
</dbReference>
<reference evidence="3" key="1">
    <citation type="submission" date="2015-01" db="EMBL/GenBank/DDBJ databases">
        <authorList>
            <consortium name="The Broad Institute Genomics Platform"/>
            <person name="Cuomo C."/>
            <person name="Litvintseva A."/>
            <person name="Chen Y."/>
            <person name="Heitman J."/>
            <person name="Sun S."/>
            <person name="Springer D."/>
            <person name="Dromer F."/>
            <person name="Young S."/>
            <person name="Zeng Q."/>
            <person name="Gargeya S."/>
            <person name="Abouelleil A."/>
            <person name="Alvarado L."/>
            <person name="Chapman S.B."/>
            <person name="Gainer-Dewar J."/>
            <person name="Goldberg J."/>
            <person name="Griggs A."/>
            <person name="Gujja S."/>
            <person name="Hansen M."/>
            <person name="Howarth C."/>
            <person name="Imamovic A."/>
            <person name="Larimer J."/>
            <person name="Murphy C."/>
            <person name="Naylor J."/>
            <person name="Pearson M."/>
            <person name="Priest M."/>
            <person name="Roberts A."/>
            <person name="Saif S."/>
            <person name="Shea T."/>
            <person name="Sykes S."/>
            <person name="Wortman J."/>
            <person name="Nusbaum C."/>
            <person name="Birren B."/>
        </authorList>
    </citation>
    <scope>NUCLEOTIDE SEQUENCE</scope>
    <source>
        <strain evidence="3">IND107</strain>
    </source>
</reference>
<reference evidence="3" key="2">
    <citation type="submission" date="2024-01" db="EMBL/GenBank/DDBJ databases">
        <title>Comparative genomics of Cryptococcus and Kwoniella reveals pathogenesis evolution and contrasting modes of karyotype evolution via chromosome fusion or intercentromeric recombination.</title>
        <authorList>
            <person name="Coelho M.A."/>
            <person name="David-Palma M."/>
            <person name="Shea T."/>
            <person name="Bowers K."/>
            <person name="Mcginley-Smith S."/>
            <person name="Mohammad A.W."/>
            <person name="Gnirke A."/>
            <person name="Yurkov A.M."/>
            <person name="Nowrousian M."/>
            <person name="Sun S."/>
            <person name="Cuomo C.A."/>
            <person name="Heitman J."/>
        </authorList>
    </citation>
    <scope>NUCLEOTIDE SEQUENCE</scope>
    <source>
        <strain evidence="3">IND107</strain>
    </source>
</reference>
<dbReference type="EMBL" id="ATAM02000012">
    <property type="protein sequence ID" value="KAL0242001.1"/>
    <property type="molecule type" value="Genomic_DNA"/>
</dbReference>
<evidence type="ECO:0000256" key="1">
    <source>
        <dbReference type="SAM" id="SignalP"/>
    </source>
</evidence>
<dbReference type="RefSeq" id="XP_066611383.1">
    <property type="nucleotide sequence ID" value="XM_066760622.1"/>
</dbReference>
<dbReference type="GeneID" id="91993030"/>
<comment type="caution">
    <text evidence="3">The sequence shown here is derived from an EMBL/GenBank/DDBJ whole genome shotgun (WGS) entry which is preliminary data.</text>
</comment>
<accession>A0ABR3BKR3</accession>
<evidence type="ECO:0000313" key="4">
    <source>
        <dbReference type="Proteomes" id="UP000054399"/>
    </source>
</evidence>
<feature type="domain" description="Protein CPL1-like" evidence="2">
    <location>
        <begin position="252"/>
        <end position="317"/>
    </location>
</feature>
<gene>
    <name evidence="3" type="ORF">I308_106175</name>
</gene>
<keyword evidence="1" id="KW-0732">Signal</keyword>
<dbReference type="Proteomes" id="UP000054399">
    <property type="component" value="Unassembled WGS sequence"/>
</dbReference>
<dbReference type="PANTHER" id="PTHR35192">
    <property type="entry name" value="PROTEIN, PUTATIVE-RELATED"/>
    <property type="match status" value="1"/>
</dbReference>
<evidence type="ECO:0000259" key="2">
    <source>
        <dbReference type="Pfam" id="PF21671"/>
    </source>
</evidence>
<feature type="chain" id="PRO_5046184950" description="Protein CPL1-like domain-containing protein" evidence="1">
    <location>
        <begin position="23"/>
        <end position="328"/>
    </location>
</feature>
<proteinExistence type="predicted"/>